<protein>
    <submittedName>
        <fullName evidence="2">Uncharacterized protein</fullName>
    </submittedName>
</protein>
<feature type="region of interest" description="Disordered" evidence="1">
    <location>
        <begin position="1"/>
        <end position="23"/>
    </location>
</feature>
<dbReference type="KEGG" id="osu:NT6N_23870"/>
<evidence type="ECO:0000313" key="2">
    <source>
        <dbReference type="EMBL" id="BDS07347.1"/>
    </source>
</evidence>
<accession>A0AAT9FN08</accession>
<feature type="compositionally biased region" description="Low complexity" evidence="1">
    <location>
        <begin position="1"/>
        <end position="14"/>
    </location>
</feature>
<name>A0AAT9FN08_9BACT</name>
<organism evidence="2">
    <name type="scientific">Oceaniferula spumae</name>
    <dbReference type="NCBI Taxonomy" id="2979115"/>
    <lineage>
        <taxon>Bacteria</taxon>
        <taxon>Pseudomonadati</taxon>
        <taxon>Verrucomicrobiota</taxon>
        <taxon>Verrucomicrobiia</taxon>
        <taxon>Verrucomicrobiales</taxon>
        <taxon>Verrucomicrobiaceae</taxon>
        <taxon>Oceaniferula</taxon>
    </lineage>
</organism>
<reference evidence="2" key="1">
    <citation type="submission" date="2024-07" db="EMBL/GenBank/DDBJ databases">
        <title>Complete genome sequence of Verrucomicrobiaceae bacterium NT6N.</title>
        <authorList>
            <person name="Huang C."/>
            <person name="Takami H."/>
            <person name="Hamasaki K."/>
        </authorList>
    </citation>
    <scope>NUCLEOTIDE SEQUENCE</scope>
    <source>
        <strain evidence="2">NT6N</strain>
    </source>
</reference>
<sequence length="73" mass="8796">MNLTPISSIRITSQSRRKEHHWKNHRYQTQGMECAFHIIIAERRAQPRRVKQFRIIHDFSSTTSSDNERYRVG</sequence>
<gene>
    <name evidence="2" type="ORF">NT6N_23870</name>
</gene>
<proteinExistence type="predicted"/>
<dbReference type="EMBL" id="AP026866">
    <property type="protein sequence ID" value="BDS07347.1"/>
    <property type="molecule type" value="Genomic_DNA"/>
</dbReference>
<dbReference type="AlphaFoldDB" id="A0AAT9FN08"/>
<evidence type="ECO:0000256" key="1">
    <source>
        <dbReference type="SAM" id="MobiDB-lite"/>
    </source>
</evidence>